<gene>
    <name evidence="16" type="ORF">B6D06_00250</name>
</gene>
<dbReference type="AlphaFoldDB" id="A0A242NXG5"/>
<name>A0A242NXG5_9GAMM</name>
<dbReference type="PROSITE" id="PS52016">
    <property type="entry name" value="TONB_DEPENDENT_REC_3"/>
    <property type="match status" value="1"/>
</dbReference>
<dbReference type="CDD" id="cd01347">
    <property type="entry name" value="ligand_gated_channel"/>
    <property type="match status" value="1"/>
</dbReference>
<evidence type="ECO:0000256" key="4">
    <source>
        <dbReference type="ARBA" id="ARBA00022452"/>
    </source>
</evidence>
<evidence type="ECO:0000259" key="14">
    <source>
        <dbReference type="Pfam" id="PF00593"/>
    </source>
</evidence>
<proteinExistence type="inferred from homology"/>
<keyword evidence="10 11" id="KW-0998">Cell outer membrane</keyword>
<evidence type="ECO:0000256" key="13">
    <source>
        <dbReference type="SAM" id="SignalP"/>
    </source>
</evidence>
<evidence type="ECO:0000256" key="9">
    <source>
        <dbReference type="ARBA" id="ARBA00023170"/>
    </source>
</evidence>
<dbReference type="InterPro" id="IPR039426">
    <property type="entry name" value="TonB-dep_rcpt-like"/>
</dbReference>
<feature type="domain" description="TonB-dependent receptor plug" evidence="15">
    <location>
        <begin position="53"/>
        <end position="178"/>
    </location>
</feature>
<evidence type="ECO:0000256" key="2">
    <source>
        <dbReference type="ARBA" id="ARBA00008143"/>
    </source>
</evidence>
<reference evidence="16 17" key="1">
    <citation type="submission" date="2017-03" db="EMBL/GenBank/DDBJ databases">
        <title>Comparative genomics of honeybee gut symbionts reveal geographically distinct and subgroup specific antibiotic resistance.</title>
        <authorList>
            <person name="Ludvigsen J."/>
            <person name="Porcellato D."/>
            <person name="Labee-Lund T.M."/>
            <person name="Amdam G.V."/>
            <person name="Rudi K."/>
        </authorList>
    </citation>
    <scope>NUCLEOTIDE SEQUENCE [LARGE SCALE GENOMIC DNA]</scope>
    <source>
        <strain evidence="16 17">A-4-12</strain>
    </source>
</reference>
<evidence type="ECO:0008006" key="18">
    <source>
        <dbReference type="Google" id="ProtNLM"/>
    </source>
</evidence>
<dbReference type="InterPro" id="IPR036942">
    <property type="entry name" value="Beta-barrel_TonB_sf"/>
</dbReference>
<comment type="caution">
    <text evidence="16">The sequence shown here is derived from an EMBL/GenBank/DDBJ whole genome shotgun (WGS) entry which is preliminary data.</text>
</comment>
<dbReference type="PANTHER" id="PTHR30069">
    <property type="entry name" value="TONB-DEPENDENT OUTER MEMBRANE RECEPTOR"/>
    <property type="match status" value="1"/>
</dbReference>
<dbReference type="InterPro" id="IPR000531">
    <property type="entry name" value="Beta-barrel_TonB"/>
</dbReference>
<keyword evidence="5 11" id="KW-0812">Transmembrane</keyword>
<keyword evidence="9" id="KW-0675">Receptor</keyword>
<dbReference type="Gene3D" id="2.40.170.20">
    <property type="entry name" value="TonB-dependent receptor, beta-barrel domain"/>
    <property type="match status" value="1"/>
</dbReference>
<feature type="chain" id="PRO_5012557506" description="TonB-dependent receptor" evidence="13">
    <location>
        <begin position="32"/>
        <end position="773"/>
    </location>
</feature>
<evidence type="ECO:0000256" key="6">
    <source>
        <dbReference type="ARBA" id="ARBA00022729"/>
    </source>
</evidence>
<feature type="domain" description="TonB-dependent receptor-like beta-barrel" evidence="14">
    <location>
        <begin position="266"/>
        <end position="732"/>
    </location>
</feature>
<evidence type="ECO:0000256" key="10">
    <source>
        <dbReference type="ARBA" id="ARBA00023237"/>
    </source>
</evidence>
<keyword evidence="7 12" id="KW-0798">TonB box</keyword>
<evidence type="ECO:0000256" key="11">
    <source>
        <dbReference type="PROSITE-ProRule" id="PRU01360"/>
    </source>
</evidence>
<keyword evidence="3 11" id="KW-0813">Transport</keyword>
<dbReference type="Pfam" id="PF07715">
    <property type="entry name" value="Plug"/>
    <property type="match status" value="1"/>
</dbReference>
<keyword evidence="8 11" id="KW-0472">Membrane</keyword>
<evidence type="ECO:0000313" key="16">
    <source>
        <dbReference type="EMBL" id="OTQ54470.1"/>
    </source>
</evidence>
<comment type="subcellular location">
    <subcellularLocation>
        <location evidence="1 11">Cell outer membrane</location>
        <topology evidence="1 11">Multi-pass membrane protein</topology>
    </subcellularLocation>
</comment>
<dbReference type="GO" id="GO:0044718">
    <property type="term" value="P:siderophore transmembrane transport"/>
    <property type="evidence" value="ECO:0007669"/>
    <property type="project" value="TreeGrafter"/>
</dbReference>
<evidence type="ECO:0000256" key="12">
    <source>
        <dbReference type="RuleBase" id="RU003357"/>
    </source>
</evidence>
<dbReference type="PANTHER" id="PTHR30069:SF29">
    <property type="entry name" value="HEMOGLOBIN AND HEMOGLOBIN-HAPTOGLOBIN-BINDING PROTEIN 1-RELATED"/>
    <property type="match status" value="1"/>
</dbReference>
<organism evidence="16 17">
    <name type="scientific">Gilliamella apis</name>
    <dbReference type="NCBI Taxonomy" id="1970738"/>
    <lineage>
        <taxon>Bacteria</taxon>
        <taxon>Pseudomonadati</taxon>
        <taxon>Pseudomonadota</taxon>
        <taxon>Gammaproteobacteria</taxon>
        <taxon>Orbales</taxon>
        <taxon>Orbaceae</taxon>
        <taxon>Gilliamella</taxon>
    </lineage>
</organism>
<evidence type="ECO:0000256" key="7">
    <source>
        <dbReference type="ARBA" id="ARBA00023077"/>
    </source>
</evidence>
<keyword evidence="6 13" id="KW-0732">Signal</keyword>
<accession>A0A242NXG5</accession>
<dbReference type="Pfam" id="PF00593">
    <property type="entry name" value="TonB_dep_Rec_b-barrel"/>
    <property type="match status" value="1"/>
</dbReference>
<dbReference type="SUPFAM" id="SSF56935">
    <property type="entry name" value="Porins"/>
    <property type="match status" value="1"/>
</dbReference>
<evidence type="ECO:0000259" key="15">
    <source>
        <dbReference type="Pfam" id="PF07715"/>
    </source>
</evidence>
<comment type="similarity">
    <text evidence="2">Belongs to the TonB-dependent receptor family. Hemoglobin/haptoglobin binding protein subfamily.</text>
</comment>
<feature type="signal peptide" evidence="13">
    <location>
        <begin position="1"/>
        <end position="31"/>
    </location>
</feature>
<dbReference type="EMBL" id="NASK01000037">
    <property type="protein sequence ID" value="OTQ54470.1"/>
    <property type="molecule type" value="Genomic_DNA"/>
</dbReference>
<sequence>MYERTRMLNFKYLKNTSSLALGLTLALPAIAADKHNDQNDIDTITVTTHEATKKPGTNTEISEQDIRRDGGTNFGTIMRYQPLISASGSISGSGSGKSSWDRGGFTGYNIRGLNANRVSIDIDGMPLPIAQGRVNGVGRAGFGSYGIGRDYIDTYMYNKVDIQSGATSVSNANNALGGSVSFKTKTASYYLYPGKTSYFGFQNNYDSSDRSYHQGLTMAGGDEYLNGILVLSRRDGQQTRNYGDSINSYPENWHSNSILAGFGWQMTDEHLINTTVDYNNKTKNSHYDTWDKYGKKVESFDKQRSKNNRFNLAIKDQWKPTNISWIDSLTTQLNYQRTNVYDSTDLRHKTRGNFNTQTNYNTKAYNFITTLIKSYDNQRISAGLNGKWSEDKSPFFTSAESENIIILPDGPYSKPQADSRSYQLGGFFEDRISFNINNSNNFYLVPGVRAVYQNTKPRNLENMSVTNINSNRLGKQYNSNSDFKVLPSMAFMYDITPDFTAYLQYKRAAQMPNQNQLYGSYLAHSSIALLVGDSNLKTETSDNFELGLKGQPVSGVTLSSSAFYNKYNNFIAYTRYKKDFLGIGNRIVYQAENRDKAYIYGAELSSEFNIGKWIEPVNGLSARFAIGYNQGKSKSSYLGDKYIEMDSIAPMKSTIGLAWDDPNKFYGVAITATFQKGKKTEATSRETYNNEGKPIPNSKDDYFRIAGHGIVDLTGYINITKNVKLNGGIYNLTDQKYWDYLSNNKLYSTSDHKYLDMFTAPGRTFQLGLDIDF</sequence>
<dbReference type="GO" id="GO:0009279">
    <property type="term" value="C:cell outer membrane"/>
    <property type="evidence" value="ECO:0007669"/>
    <property type="project" value="UniProtKB-SubCell"/>
</dbReference>
<evidence type="ECO:0000313" key="17">
    <source>
        <dbReference type="Proteomes" id="UP000194968"/>
    </source>
</evidence>
<dbReference type="Gene3D" id="2.170.130.10">
    <property type="entry name" value="TonB-dependent receptor, plug domain"/>
    <property type="match status" value="1"/>
</dbReference>
<dbReference type="InterPro" id="IPR012910">
    <property type="entry name" value="Plug_dom"/>
</dbReference>
<evidence type="ECO:0000256" key="8">
    <source>
        <dbReference type="ARBA" id="ARBA00023136"/>
    </source>
</evidence>
<dbReference type="InterPro" id="IPR037066">
    <property type="entry name" value="Plug_dom_sf"/>
</dbReference>
<evidence type="ECO:0000256" key="3">
    <source>
        <dbReference type="ARBA" id="ARBA00022448"/>
    </source>
</evidence>
<dbReference type="GO" id="GO:0015344">
    <property type="term" value="F:siderophore uptake transmembrane transporter activity"/>
    <property type="evidence" value="ECO:0007669"/>
    <property type="project" value="TreeGrafter"/>
</dbReference>
<keyword evidence="4 11" id="KW-1134">Transmembrane beta strand</keyword>
<evidence type="ECO:0000256" key="5">
    <source>
        <dbReference type="ARBA" id="ARBA00022692"/>
    </source>
</evidence>
<evidence type="ECO:0000256" key="1">
    <source>
        <dbReference type="ARBA" id="ARBA00004571"/>
    </source>
</evidence>
<protein>
    <recommendedName>
        <fullName evidence="18">TonB-dependent receptor</fullName>
    </recommendedName>
</protein>
<dbReference type="Proteomes" id="UP000194968">
    <property type="component" value="Unassembled WGS sequence"/>
</dbReference>